<proteinExistence type="predicted"/>
<reference evidence="1" key="1">
    <citation type="submission" date="2018-02" db="EMBL/GenBank/DDBJ databases">
        <title>Rhizophora mucronata_Transcriptome.</title>
        <authorList>
            <person name="Meera S.P."/>
            <person name="Sreeshan A."/>
            <person name="Augustine A."/>
        </authorList>
    </citation>
    <scope>NUCLEOTIDE SEQUENCE</scope>
    <source>
        <tissue evidence="1">Leaf</tissue>
    </source>
</reference>
<protein>
    <submittedName>
        <fullName evidence="1">Uncharacterized protein</fullName>
    </submittedName>
</protein>
<dbReference type="EMBL" id="GGEC01062050">
    <property type="protein sequence ID" value="MBX42534.1"/>
    <property type="molecule type" value="Transcribed_RNA"/>
</dbReference>
<dbReference type="AlphaFoldDB" id="A0A2P2NJC5"/>
<accession>A0A2P2NJC5</accession>
<evidence type="ECO:0000313" key="1">
    <source>
        <dbReference type="EMBL" id="MBX42534.1"/>
    </source>
</evidence>
<name>A0A2P2NJC5_RHIMU</name>
<sequence length="27" mass="3128">MVIVVFMHLSKQTQGKTLCLDGMFWIT</sequence>
<organism evidence="1">
    <name type="scientific">Rhizophora mucronata</name>
    <name type="common">Asiatic mangrove</name>
    <dbReference type="NCBI Taxonomy" id="61149"/>
    <lineage>
        <taxon>Eukaryota</taxon>
        <taxon>Viridiplantae</taxon>
        <taxon>Streptophyta</taxon>
        <taxon>Embryophyta</taxon>
        <taxon>Tracheophyta</taxon>
        <taxon>Spermatophyta</taxon>
        <taxon>Magnoliopsida</taxon>
        <taxon>eudicotyledons</taxon>
        <taxon>Gunneridae</taxon>
        <taxon>Pentapetalae</taxon>
        <taxon>rosids</taxon>
        <taxon>fabids</taxon>
        <taxon>Malpighiales</taxon>
        <taxon>Rhizophoraceae</taxon>
        <taxon>Rhizophora</taxon>
    </lineage>
</organism>